<accession>A0A1G7WS07</accession>
<evidence type="ECO:0000313" key="3">
    <source>
        <dbReference type="Proteomes" id="UP000199705"/>
    </source>
</evidence>
<protein>
    <submittedName>
        <fullName evidence="2">Uncharacterized protein</fullName>
    </submittedName>
</protein>
<keyword evidence="1" id="KW-1133">Transmembrane helix</keyword>
<dbReference type="AlphaFoldDB" id="A0A1G7WS07"/>
<sequence length="51" mass="5943">MLHNFPYSISRFLFTLSQQLTTSLISFYYIGLTILNINLTIGIILMVTFIR</sequence>
<dbReference type="Proteomes" id="UP000199705">
    <property type="component" value="Unassembled WGS sequence"/>
</dbReference>
<keyword evidence="3" id="KW-1185">Reference proteome</keyword>
<organism evidence="2 3">
    <name type="scientific">Mucilaginibacter gossypii</name>
    <dbReference type="NCBI Taxonomy" id="551996"/>
    <lineage>
        <taxon>Bacteria</taxon>
        <taxon>Pseudomonadati</taxon>
        <taxon>Bacteroidota</taxon>
        <taxon>Sphingobacteriia</taxon>
        <taxon>Sphingobacteriales</taxon>
        <taxon>Sphingobacteriaceae</taxon>
        <taxon>Mucilaginibacter</taxon>
    </lineage>
</organism>
<feature type="transmembrane region" description="Helical" evidence="1">
    <location>
        <begin position="27"/>
        <end position="50"/>
    </location>
</feature>
<evidence type="ECO:0000256" key="1">
    <source>
        <dbReference type="SAM" id="Phobius"/>
    </source>
</evidence>
<keyword evidence="1" id="KW-0812">Transmembrane</keyword>
<gene>
    <name evidence="2" type="ORF">SAMN05192573_104528</name>
</gene>
<name>A0A1G7WS07_9SPHI</name>
<keyword evidence="1" id="KW-0472">Membrane</keyword>
<dbReference type="STRING" id="551996.SAMN05192573_104528"/>
<proteinExistence type="predicted"/>
<evidence type="ECO:0000313" key="2">
    <source>
        <dbReference type="EMBL" id="SDG74719.1"/>
    </source>
</evidence>
<reference evidence="3" key="1">
    <citation type="submission" date="2016-10" db="EMBL/GenBank/DDBJ databases">
        <authorList>
            <person name="Varghese N."/>
            <person name="Submissions S."/>
        </authorList>
    </citation>
    <scope>NUCLEOTIDE SEQUENCE [LARGE SCALE GENOMIC DNA]</scope>
    <source>
        <strain evidence="3">Gh-67</strain>
    </source>
</reference>
<dbReference type="EMBL" id="FNCG01000004">
    <property type="protein sequence ID" value="SDG74719.1"/>
    <property type="molecule type" value="Genomic_DNA"/>
</dbReference>